<dbReference type="PANTHER" id="PTHR46268:SF6">
    <property type="entry name" value="UNIVERSAL STRESS PROTEIN UP12"/>
    <property type="match status" value="1"/>
</dbReference>
<dbReference type="Proteomes" id="UP000607559">
    <property type="component" value="Unassembled WGS sequence"/>
</dbReference>
<organism evidence="3 4">
    <name type="scientific">Puia dinghuensis</name>
    <dbReference type="NCBI Taxonomy" id="1792502"/>
    <lineage>
        <taxon>Bacteria</taxon>
        <taxon>Pseudomonadati</taxon>
        <taxon>Bacteroidota</taxon>
        <taxon>Chitinophagia</taxon>
        <taxon>Chitinophagales</taxon>
        <taxon>Chitinophagaceae</taxon>
        <taxon>Puia</taxon>
    </lineage>
</organism>
<protein>
    <recommendedName>
        <fullName evidence="2">UspA domain-containing protein</fullName>
    </recommendedName>
</protein>
<dbReference type="Gene3D" id="3.40.50.12370">
    <property type="match status" value="1"/>
</dbReference>
<proteinExistence type="inferred from homology"/>
<dbReference type="PANTHER" id="PTHR46268">
    <property type="entry name" value="STRESS RESPONSE PROTEIN NHAX"/>
    <property type="match status" value="1"/>
</dbReference>
<comment type="similarity">
    <text evidence="1">Belongs to the universal stress protein A family.</text>
</comment>
<keyword evidence="4" id="KW-1185">Reference proteome</keyword>
<gene>
    <name evidence="3" type="ORF">GCM10011511_22670</name>
</gene>
<reference evidence="3" key="1">
    <citation type="journal article" date="2014" name="Int. J. Syst. Evol. Microbiol.">
        <title>Complete genome sequence of Corynebacterium casei LMG S-19264T (=DSM 44701T), isolated from a smear-ripened cheese.</title>
        <authorList>
            <consortium name="US DOE Joint Genome Institute (JGI-PGF)"/>
            <person name="Walter F."/>
            <person name="Albersmeier A."/>
            <person name="Kalinowski J."/>
            <person name="Ruckert C."/>
        </authorList>
    </citation>
    <scope>NUCLEOTIDE SEQUENCE</scope>
    <source>
        <strain evidence="3">CGMCC 1.15448</strain>
    </source>
</reference>
<feature type="domain" description="UspA" evidence="2">
    <location>
        <begin position="9"/>
        <end position="140"/>
    </location>
</feature>
<dbReference type="SUPFAM" id="SSF52402">
    <property type="entry name" value="Adenine nucleotide alpha hydrolases-like"/>
    <property type="match status" value="1"/>
</dbReference>
<dbReference type="InterPro" id="IPR006015">
    <property type="entry name" value="Universal_stress_UspA"/>
</dbReference>
<dbReference type="InterPro" id="IPR006016">
    <property type="entry name" value="UspA"/>
</dbReference>
<evidence type="ECO:0000259" key="2">
    <source>
        <dbReference type="Pfam" id="PF00582"/>
    </source>
</evidence>
<evidence type="ECO:0000313" key="4">
    <source>
        <dbReference type="Proteomes" id="UP000607559"/>
    </source>
</evidence>
<comment type="caution">
    <text evidence="3">The sequence shown here is derived from an EMBL/GenBank/DDBJ whole genome shotgun (WGS) entry which is preliminary data.</text>
</comment>
<dbReference type="AlphaFoldDB" id="A0A8J2UCZ2"/>
<dbReference type="Pfam" id="PF00582">
    <property type="entry name" value="Usp"/>
    <property type="match status" value="1"/>
</dbReference>
<sequence length="283" mass="32250">MVKMAIVFNAILIPVDFSLNTEIAVKKAVGLTGKDDTELHLLHVIKPSRRLEQPFKLWAVEKEFEQLRSTIREKFPAARIKTNILEGHSVQRMIIECAGLLKPDLIIIGKNDPPRRWSFFRGVSPDVIAKKTNCPVLTVKPGSAESKTRVILIPIRDFLPERKLEWAVLLAKKYRAQVHLLAIQDRHETKEWALPQVFLKAYHQLREHLHHPIEYSATGQQSTAKATLNCAEMIMADMILVNPETESGVPGFSGYRHISDLLARDSKIQVLDIEPYKTEQNQN</sequence>
<dbReference type="CDD" id="cd00293">
    <property type="entry name" value="USP-like"/>
    <property type="match status" value="1"/>
</dbReference>
<accession>A0A8J2UCZ2</accession>
<name>A0A8J2UCZ2_9BACT</name>
<evidence type="ECO:0000256" key="1">
    <source>
        <dbReference type="ARBA" id="ARBA00008791"/>
    </source>
</evidence>
<reference evidence="3" key="2">
    <citation type="submission" date="2020-09" db="EMBL/GenBank/DDBJ databases">
        <authorList>
            <person name="Sun Q."/>
            <person name="Zhou Y."/>
        </authorList>
    </citation>
    <scope>NUCLEOTIDE SEQUENCE</scope>
    <source>
        <strain evidence="3">CGMCC 1.15448</strain>
    </source>
</reference>
<dbReference type="EMBL" id="BMJC01000002">
    <property type="protein sequence ID" value="GGA98820.1"/>
    <property type="molecule type" value="Genomic_DNA"/>
</dbReference>
<dbReference type="PRINTS" id="PR01438">
    <property type="entry name" value="UNVRSLSTRESS"/>
</dbReference>
<evidence type="ECO:0000313" key="3">
    <source>
        <dbReference type="EMBL" id="GGA98820.1"/>
    </source>
</evidence>